<reference evidence="4" key="2">
    <citation type="journal article" date="2022" name="Microb. Genom.">
        <title>A chromosome-scale genome assembly of the tomato pathogen Cladosporium fulvum reveals a compartmentalized genome architecture and the presence of a dispensable chromosome.</title>
        <authorList>
            <person name="Zaccaron A.Z."/>
            <person name="Chen L.H."/>
            <person name="Samaras A."/>
            <person name="Stergiopoulos I."/>
        </authorList>
    </citation>
    <scope>NUCLEOTIDE SEQUENCE</scope>
    <source>
        <strain evidence="4">Race5_Kim</strain>
    </source>
</reference>
<proteinExistence type="predicted"/>
<dbReference type="InterPro" id="IPR057566">
    <property type="entry name" value="TPR_TTI1_N"/>
</dbReference>
<name>A0A9Q8LJ16_PASFU</name>
<dbReference type="PANTHER" id="PTHR18460">
    <property type="entry name" value="TEL2 INTERACTING PROTEIN 1 TTI1 FAMILY MEMBER"/>
    <property type="match status" value="1"/>
</dbReference>
<evidence type="ECO:0000313" key="4">
    <source>
        <dbReference type="EMBL" id="UJO18297.1"/>
    </source>
</evidence>
<dbReference type="GO" id="GO:0005737">
    <property type="term" value="C:cytoplasm"/>
    <property type="evidence" value="ECO:0007669"/>
    <property type="project" value="TreeGrafter"/>
</dbReference>
<protein>
    <submittedName>
        <fullName evidence="4">TEL2-interacting protein 1</fullName>
    </submittedName>
</protein>
<accession>A0A9Q8LJ16</accession>
<dbReference type="KEGG" id="ffu:CLAFUR5_06413"/>
<feature type="compositionally biased region" description="Acidic residues" evidence="1">
    <location>
        <begin position="784"/>
        <end position="797"/>
    </location>
</feature>
<feature type="region of interest" description="Disordered" evidence="1">
    <location>
        <begin position="761"/>
        <end position="805"/>
    </location>
</feature>
<dbReference type="InterPro" id="IPR057567">
    <property type="entry name" value="TPR_TTI1_C"/>
</dbReference>
<evidence type="ECO:0000259" key="2">
    <source>
        <dbReference type="Pfam" id="PF24173"/>
    </source>
</evidence>
<dbReference type="Proteomes" id="UP000756132">
    <property type="component" value="Chromosome 5"/>
</dbReference>
<evidence type="ECO:0000259" key="3">
    <source>
        <dbReference type="Pfam" id="PF24181"/>
    </source>
</evidence>
<dbReference type="AlphaFoldDB" id="A0A9Q8LJ16"/>
<dbReference type="SUPFAM" id="SSF48371">
    <property type="entry name" value="ARM repeat"/>
    <property type="match status" value="1"/>
</dbReference>
<sequence>MPLLGTMDGRHELFQQLKPPCVALSQTALALNASNPNIELLTSRLEDVHKVLANITDSYPLDARLADYVFFPLSQVLKASQKVSIRCLELTFQSLAILIHQGWSFNIQPQLAAQIVILCTMVAEKEPKGLSFRGSTDDLQTSALKCLYRLFDALSTSGEARNVLTSEANVPQLGQTISIVLDALVEGRVAEVQIAAMHALTALVDNVADRDIQAAFLPGIVSKLTKVVTPSTKQRRAPSIITDALHTLQQLFSNTLRDTVADHVTHSNGEDGTSKVINDKWLQSAATQLAPAIATIVKLKDHSRVDVREALSKFCFTLIKDCRKTLKNSVSLAFETILFLACGDRAESVKFSLESLATTDGEILELLQVTLHDWLRSLATRMQSADEQAKVQRMQQIRTAYSILVSTGTNTTTIDKSLAQSLRDSVVITIQLPGPKLQPATMLPVQSLDLTFLSDQHRSMAFTSPLVQYKGQESVLHQVERLVQMMSSTSASGVVTKDLSRMLRLSDGETRLATFWMLLESAKTASKLDHDSATALLDFEDGGSRMSRSSLEELYSLALTILTDPIDESPDQRLQALSIQAIALRAQAAGKDFRHELIDALYPILHTLATPDESLQQHSVAALNIFSDACGYSSVEELIVDNVDYLTNAVALKLNSFDVSPQAPQVLLMMVKLAGPTLLPYLEDTIDSIFAALEDYHGYPLLVELLFKVLGVVTEEGAKAPQLAIEDSDREKISHVRQERWQPTSVTDLVDLLQERSKNIATSAESAVTREAHPQRPWKSMESGDQDEDHTTEDDEVPPVNDVEVQPPAPKTFALLLKISELTQHFLPSASASLRTSLLGLIKTATPAIARHENSFLPLINTLWPEIISRLDDPEPQVVATALDIIALLCEHASGFMRSRIAQLWPGIVEQYQSVAKHVMQSMTSSKTAGSHQPSSAAVVPNNARLKHAVARFNSRGPDYADSSVRLVWSSLIDTITKIVRYVPISPESFDEALEMLAPVMETDNVKTALAADNADAVWLVCLRAGLTKASELPRVIQDVKWASVDVGG</sequence>
<evidence type="ECO:0000313" key="5">
    <source>
        <dbReference type="Proteomes" id="UP000756132"/>
    </source>
</evidence>
<dbReference type="InterPro" id="IPR049362">
    <property type="entry name" value="TTI1_rpt"/>
</dbReference>
<dbReference type="OrthoDB" id="49511at2759"/>
<dbReference type="Gene3D" id="1.25.10.10">
    <property type="entry name" value="Leucine-rich Repeat Variant"/>
    <property type="match status" value="3"/>
</dbReference>
<dbReference type="Pfam" id="PF24181">
    <property type="entry name" value="TPR_TTI1_C"/>
    <property type="match status" value="1"/>
</dbReference>
<feature type="domain" description="TTI1 C-terminal TPR" evidence="3">
    <location>
        <begin position="735"/>
        <end position="929"/>
    </location>
</feature>
<gene>
    <name evidence="4" type="ORF">CLAFUR5_06413</name>
</gene>
<dbReference type="InterPro" id="IPR052587">
    <property type="entry name" value="TELO2-interacting_protein_1"/>
</dbReference>
<organism evidence="4 5">
    <name type="scientific">Passalora fulva</name>
    <name type="common">Tomato leaf mold</name>
    <name type="synonym">Cladosporium fulvum</name>
    <dbReference type="NCBI Taxonomy" id="5499"/>
    <lineage>
        <taxon>Eukaryota</taxon>
        <taxon>Fungi</taxon>
        <taxon>Dikarya</taxon>
        <taxon>Ascomycota</taxon>
        <taxon>Pezizomycotina</taxon>
        <taxon>Dothideomycetes</taxon>
        <taxon>Dothideomycetidae</taxon>
        <taxon>Mycosphaerellales</taxon>
        <taxon>Mycosphaerellaceae</taxon>
        <taxon>Fulvia</taxon>
    </lineage>
</organism>
<dbReference type="Pfam" id="PF21547">
    <property type="entry name" value="TTI1"/>
    <property type="match status" value="1"/>
</dbReference>
<dbReference type="InterPro" id="IPR016024">
    <property type="entry name" value="ARM-type_fold"/>
</dbReference>
<feature type="domain" description="TTI1 N-terminal TPR" evidence="2">
    <location>
        <begin position="14"/>
        <end position="341"/>
    </location>
</feature>
<dbReference type="PANTHER" id="PTHR18460:SF3">
    <property type="entry name" value="TELO2-INTERACTING PROTEIN 1 HOMOLOG"/>
    <property type="match status" value="1"/>
</dbReference>
<evidence type="ECO:0000256" key="1">
    <source>
        <dbReference type="SAM" id="MobiDB-lite"/>
    </source>
</evidence>
<dbReference type="RefSeq" id="XP_047762663.1">
    <property type="nucleotide sequence ID" value="XM_047905561.1"/>
</dbReference>
<dbReference type="EMBL" id="CP090167">
    <property type="protein sequence ID" value="UJO18297.1"/>
    <property type="molecule type" value="Genomic_DNA"/>
</dbReference>
<dbReference type="Pfam" id="PF24173">
    <property type="entry name" value="TPR_TTI1_N"/>
    <property type="match status" value="1"/>
</dbReference>
<keyword evidence="5" id="KW-1185">Reference proteome</keyword>
<dbReference type="GeneID" id="71986291"/>
<reference evidence="4" key="1">
    <citation type="submission" date="2021-12" db="EMBL/GenBank/DDBJ databases">
        <authorList>
            <person name="Zaccaron A."/>
            <person name="Stergiopoulos I."/>
        </authorList>
    </citation>
    <scope>NUCLEOTIDE SEQUENCE</scope>
    <source>
        <strain evidence="4">Race5_Kim</strain>
    </source>
</reference>
<dbReference type="OMA" id="PHPKKPW"/>
<dbReference type="InterPro" id="IPR011989">
    <property type="entry name" value="ARM-like"/>
</dbReference>